<accession>A0ABT1WIX9</accession>
<reference evidence="3 4" key="1">
    <citation type="submission" date="2022-07" db="EMBL/GenBank/DDBJ databases">
        <authorList>
            <person name="Xamxidin M."/>
            <person name="Wu M."/>
        </authorList>
    </citation>
    <scope>NUCLEOTIDE SEQUENCE [LARGE SCALE GENOMIC DNA]</scope>
    <source>
        <strain evidence="3 4">NBRC 111650</strain>
    </source>
</reference>
<feature type="compositionally biased region" description="Polar residues" evidence="1">
    <location>
        <begin position="118"/>
        <end position="135"/>
    </location>
</feature>
<feature type="region of interest" description="Disordered" evidence="1">
    <location>
        <begin position="1"/>
        <end position="22"/>
    </location>
</feature>
<dbReference type="PRINTS" id="PR01002">
    <property type="entry name" value="FLGFLGJ"/>
</dbReference>
<evidence type="ECO:0000313" key="4">
    <source>
        <dbReference type="Proteomes" id="UP001204142"/>
    </source>
</evidence>
<evidence type="ECO:0000313" key="3">
    <source>
        <dbReference type="EMBL" id="MCQ8897359.1"/>
    </source>
</evidence>
<evidence type="ECO:0000259" key="2">
    <source>
        <dbReference type="Pfam" id="PF10135"/>
    </source>
</evidence>
<feature type="compositionally biased region" description="Polar residues" evidence="1">
    <location>
        <begin position="1"/>
        <end position="19"/>
    </location>
</feature>
<name>A0ABT1WIX9_9BURK</name>
<evidence type="ECO:0000256" key="1">
    <source>
        <dbReference type="SAM" id="MobiDB-lite"/>
    </source>
</evidence>
<dbReference type="Pfam" id="PF10135">
    <property type="entry name" value="Rod-binding"/>
    <property type="match status" value="1"/>
</dbReference>
<gene>
    <name evidence="3" type="ORF">NQT62_13035</name>
</gene>
<feature type="domain" description="Flagellar protein FlgJ N-terminal" evidence="2">
    <location>
        <begin position="59"/>
        <end position="105"/>
    </location>
</feature>
<proteinExistence type="predicted"/>
<sequence>MVAPLSNNTADPQSLSLDTRSLEGLKRGARAEKGSAEYNQAIDKVATQFESIFLQMALKGMRDATPQGGLFSDSATKSYQAMYDQELVQKLSGRGLGLAQEIARQLKSQGGTAIPPQSGHSQIEAQASTLPKQGR</sequence>
<dbReference type="RefSeq" id="WP_256765154.1">
    <property type="nucleotide sequence ID" value="NZ_JANIGO010000004.1"/>
</dbReference>
<keyword evidence="4" id="KW-1185">Reference proteome</keyword>
<dbReference type="InterPro" id="IPR019301">
    <property type="entry name" value="Flagellar_prot_FlgJ_N"/>
</dbReference>
<dbReference type="EMBL" id="JANIGO010000004">
    <property type="protein sequence ID" value="MCQ8897359.1"/>
    <property type="molecule type" value="Genomic_DNA"/>
</dbReference>
<protein>
    <submittedName>
        <fullName evidence="3">Rod-binding protein</fullName>
    </submittedName>
</protein>
<organism evidence="3 4">
    <name type="scientific">Limnobacter humi</name>
    <dbReference type="NCBI Taxonomy" id="1778671"/>
    <lineage>
        <taxon>Bacteria</taxon>
        <taxon>Pseudomonadati</taxon>
        <taxon>Pseudomonadota</taxon>
        <taxon>Betaproteobacteria</taxon>
        <taxon>Burkholderiales</taxon>
        <taxon>Burkholderiaceae</taxon>
        <taxon>Limnobacter</taxon>
    </lineage>
</organism>
<feature type="region of interest" description="Disordered" evidence="1">
    <location>
        <begin position="107"/>
        <end position="135"/>
    </location>
</feature>
<comment type="caution">
    <text evidence="3">The sequence shown here is derived from an EMBL/GenBank/DDBJ whole genome shotgun (WGS) entry which is preliminary data.</text>
</comment>
<dbReference type="Proteomes" id="UP001204142">
    <property type="component" value="Unassembled WGS sequence"/>
</dbReference>